<proteinExistence type="predicted"/>
<protein>
    <submittedName>
        <fullName evidence="1">DUF3606 domain-containing protein</fullName>
    </submittedName>
</protein>
<evidence type="ECO:0000313" key="1">
    <source>
        <dbReference type="EMBL" id="QOL48759.1"/>
    </source>
</evidence>
<sequence length="59" mass="6869">MSDNLQKSGQQDRSRINVHEEWEVRHWTEALGVTREELEKAVSEVGVSAEAVRQHLKRK</sequence>
<dbReference type="RefSeq" id="WP_193685802.1">
    <property type="nucleotide sequence ID" value="NZ_CP062941.1"/>
</dbReference>
<accession>A0A7L9U2V5</accession>
<dbReference type="EMBL" id="CP062941">
    <property type="protein sequence ID" value="QOL48759.1"/>
    <property type="molecule type" value="Genomic_DNA"/>
</dbReference>
<dbReference type="InterPro" id="IPR022037">
    <property type="entry name" value="DUF3606"/>
</dbReference>
<dbReference type="Proteomes" id="UP000593875">
    <property type="component" value="Chromosome"/>
</dbReference>
<evidence type="ECO:0000313" key="2">
    <source>
        <dbReference type="Proteomes" id="UP000593875"/>
    </source>
</evidence>
<organism evidence="1 2">
    <name type="scientific">Massilia litorea</name>
    <dbReference type="NCBI Taxonomy" id="2769491"/>
    <lineage>
        <taxon>Bacteria</taxon>
        <taxon>Pseudomonadati</taxon>
        <taxon>Pseudomonadota</taxon>
        <taxon>Betaproteobacteria</taxon>
        <taxon>Burkholderiales</taxon>
        <taxon>Oxalobacteraceae</taxon>
        <taxon>Telluria group</taxon>
        <taxon>Massilia</taxon>
    </lineage>
</organism>
<dbReference type="Pfam" id="PF12244">
    <property type="entry name" value="DUF3606"/>
    <property type="match status" value="1"/>
</dbReference>
<reference evidence="1 2" key="1">
    <citation type="submission" date="2020-10" db="EMBL/GenBank/DDBJ databases">
        <title>Genome sequencing of Massilia sp. LPB0304.</title>
        <authorList>
            <person name="Kim J."/>
        </authorList>
    </citation>
    <scope>NUCLEOTIDE SEQUENCE [LARGE SCALE GENOMIC DNA]</scope>
    <source>
        <strain evidence="1 2">LPB0304</strain>
    </source>
</reference>
<keyword evidence="2" id="KW-1185">Reference proteome</keyword>
<gene>
    <name evidence="1" type="ORF">LPB04_17610</name>
</gene>
<dbReference type="AlphaFoldDB" id="A0A7L9U2V5"/>
<dbReference type="KEGG" id="mlir:LPB04_17610"/>
<name>A0A7L9U2V5_9BURK</name>